<gene>
    <name evidence="1" type="ORF">EH198_07775</name>
</gene>
<name>A0A3N9Q404_9BACL</name>
<protein>
    <submittedName>
        <fullName evidence="1">Uncharacterized protein</fullName>
    </submittedName>
</protein>
<proteinExistence type="predicted"/>
<dbReference type="OrthoDB" id="212459at2"/>
<evidence type="ECO:0000313" key="1">
    <source>
        <dbReference type="EMBL" id="RQW12246.1"/>
    </source>
</evidence>
<accession>A0A3N9Q404</accession>
<organism evidence="1 2">
    <name type="scientific">Paenibacillus rhizophilus</name>
    <dbReference type="NCBI Taxonomy" id="1850366"/>
    <lineage>
        <taxon>Bacteria</taxon>
        <taxon>Bacillati</taxon>
        <taxon>Bacillota</taxon>
        <taxon>Bacilli</taxon>
        <taxon>Bacillales</taxon>
        <taxon>Paenibacillaceae</taxon>
        <taxon>Paenibacillus</taxon>
    </lineage>
</organism>
<sequence>MIEVYLDINKATKIKINNILNDYLDLYMDFFINLGPEEAFSPFFSHSIWLENKERCIQIMIELDAWTSDDFMHTLSPLHEYALYQLLRMAEERNEEAGLVTDKYYFESEDVSDDDYMLNNLQNIAIYYEILFQDHDFLNIPEYFEYYTLDPYNFENNANINLDDYVNLMPNDIKNKYNSIKERTSSKNITIKKHNRGINDVGDFLYHIDNIMDYFQHSITMRSAYKLLWNDNKIPRKENSAQQLLEIVVRSYCFTNNIDITPEAETGRGPVDFKFSYGHQFKAIAEVKLGTNNLIHGLEGQTVQYMLSEKVENAYFIVIILNEKELRKVNKVMEAAERIKEQHKLNIKPIIIDARLDKLSASRVLIDSSMK</sequence>
<evidence type="ECO:0000313" key="2">
    <source>
        <dbReference type="Proteomes" id="UP000282529"/>
    </source>
</evidence>
<reference evidence="1 2" key="1">
    <citation type="submission" date="2018-11" db="EMBL/GenBank/DDBJ databases">
        <title>Genome sequence of strain 7197.</title>
        <authorList>
            <person name="Gao J."/>
            <person name="Sun J."/>
        </authorList>
    </citation>
    <scope>NUCLEOTIDE SEQUENCE [LARGE SCALE GENOMIC DNA]</scope>
    <source>
        <strain evidence="1 2">7197</strain>
    </source>
</reference>
<dbReference type="Proteomes" id="UP000282529">
    <property type="component" value="Unassembled WGS sequence"/>
</dbReference>
<comment type="caution">
    <text evidence="1">The sequence shown here is derived from an EMBL/GenBank/DDBJ whole genome shotgun (WGS) entry which is preliminary data.</text>
</comment>
<dbReference type="EMBL" id="RQPI01000003">
    <property type="protein sequence ID" value="RQW12246.1"/>
    <property type="molecule type" value="Genomic_DNA"/>
</dbReference>
<dbReference type="AlphaFoldDB" id="A0A3N9Q404"/>
<keyword evidence="2" id="KW-1185">Reference proteome</keyword>
<dbReference type="RefSeq" id="WP_124694979.1">
    <property type="nucleotide sequence ID" value="NZ_JBHUFE010000030.1"/>
</dbReference>